<keyword evidence="1" id="KW-1133">Transmembrane helix</keyword>
<evidence type="ECO:0000313" key="3">
    <source>
        <dbReference type="Proteomes" id="UP001589894"/>
    </source>
</evidence>
<evidence type="ECO:0000313" key="2">
    <source>
        <dbReference type="EMBL" id="MFC0566904.1"/>
    </source>
</evidence>
<keyword evidence="1" id="KW-0472">Membrane</keyword>
<proteinExistence type="predicted"/>
<name>A0ABV6P1Q5_9ACTN</name>
<dbReference type="EMBL" id="JBHLUE010000019">
    <property type="protein sequence ID" value="MFC0566904.1"/>
    <property type="molecule type" value="Genomic_DNA"/>
</dbReference>
<keyword evidence="1" id="KW-0812">Transmembrane</keyword>
<gene>
    <name evidence="2" type="ORF">ACFFHU_22535</name>
</gene>
<accession>A0ABV6P1Q5</accession>
<comment type="caution">
    <text evidence="2">The sequence shown here is derived from an EMBL/GenBank/DDBJ whole genome shotgun (WGS) entry which is preliminary data.</text>
</comment>
<dbReference type="RefSeq" id="WP_377341981.1">
    <property type="nucleotide sequence ID" value="NZ_JBHLUE010000019.1"/>
</dbReference>
<reference evidence="2 3" key="1">
    <citation type="submission" date="2024-09" db="EMBL/GenBank/DDBJ databases">
        <authorList>
            <person name="Sun Q."/>
            <person name="Mori K."/>
        </authorList>
    </citation>
    <scope>NUCLEOTIDE SEQUENCE [LARGE SCALE GENOMIC DNA]</scope>
    <source>
        <strain evidence="2 3">TBRC 2205</strain>
    </source>
</reference>
<keyword evidence="3" id="KW-1185">Reference proteome</keyword>
<organism evidence="2 3">
    <name type="scientific">Plantactinospora siamensis</name>
    <dbReference type="NCBI Taxonomy" id="555372"/>
    <lineage>
        <taxon>Bacteria</taxon>
        <taxon>Bacillati</taxon>
        <taxon>Actinomycetota</taxon>
        <taxon>Actinomycetes</taxon>
        <taxon>Micromonosporales</taxon>
        <taxon>Micromonosporaceae</taxon>
        <taxon>Plantactinospora</taxon>
    </lineage>
</organism>
<feature type="transmembrane region" description="Helical" evidence="1">
    <location>
        <begin position="49"/>
        <end position="72"/>
    </location>
</feature>
<protein>
    <submittedName>
        <fullName evidence="2">Uncharacterized protein</fullName>
    </submittedName>
</protein>
<evidence type="ECO:0000256" key="1">
    <source>
        <dbReference type="SAM" id="Phobius"/>
    </source>
</evidence>
<dbReference type="Proteomes" id="UP001589894">
    <property type="component" value="Unassembled WGS sequence"/>
</dbReference>
<sequence length="87" mass="9934">MRLIRWTSGLLWVGSWFLMVLEVFRWHHMTRSLRFNSAGLSGVHGRAHPGLPLIAAWVVAVAAPVVFVYATVLRHRRPDEGLGHRPR</sequence>